<dbReference type="KEGG" id="poz:I0K15_00365"/>
<name>A0A7S9LS75_9RHOB</name>
<sequence>MLRTVLACLLLATPAFAQEDPGGTLNPDEMSLDRVIDNIRNGQTSMMDCASGYGMTKSGDHDPARETFQACADAGYTASMAWMSYMDQNGYGGEFDPDASAEWNRRAAEAGDPLGMFNHGVDLMRGFGTPQDEAAGRAMVDRAADAGIEFAQRLRAADYDLDVVTPDADNWRYAPVF</sequence>
<dbReference type="InterPro" id="IPR006597">
    <property type="entry name" value="Sel1-like"/>
</dbReference>
<evidence type="ECO:0000313" key="2">
    <source>
        <dbReference type="EMBL" id="QPH54267.1"/>
    </source>
</evidence>
<dbReference type="SUPFAM" id="SSF81901">
    <property type="entry name" value="HCP-like"/>
    <property type="match status" value="1"/>
</dbReference>
<dbReference type="SMART" id="SM00671">
    <property type="entry name" value="SEL1"/>
    <property type="match status" value="2"/>
</dbReference>
<accession>A0A7S9LS75</accession>
<gene>
    <name evidence="2" type="ORF">I0K15_00365</name>
</gene>
<proteinExistence type="predicted"/>
<evidence type="ECO:0000313" key="3">
    <source>
        <dbReference type="Proteomes" id="UP000594800"/>
    </source>
</evidence>
<keyword evidence="3" id="KW-1185">Reference proteome</keyword>
<feature type="signal peptide" evidence="1">
    <location>
        <begin position="1"/>
        <end position="17"/>
    </location>
</feature>
<dbReference type="InterPro" id="IPR011990">
    <property type="entry name" value="TPR-like_helical_dom_sf"/>
</dbReference>
<dbReference type="EMBL" id="CP064942">
    <property type="protein sequence ID" value="QPH54267.1"/>
    <property type="molecule type" value="Genomic_DNA"/>
</dbReference>
<dbReference type="AlphaFoldDB" id="A0A7S9LS75"/>
<evidence type="ECO:0000256" key="1">
    <source>
        <dbReference type="SAM" id="SignalP"/>
    </source>
</evidence>
<dbReference type="Proteomes" id="UP000594800">
    <property type="component" value="Chromosome"/>
</dbReference>
<keyword evidence="1" id="KW-0732">Signal</keyword>
<dbReference type="RefSeq" id="WP_196103476.1">
    <property type="nucleotide sequence ID" value="NZ_CP064942.1"/>
</dbReference>
<protein>
    <submittedName>
        <fullName evidence="2">Sel1 repeat family protein</fullName>
    </submittedName>
</protein>
<reference evidence="2 3" key="1">
    <citation type="submission" date="2020-11" db="EMBL/GenBank/DDBJ databases">
        <title>Description of Pontivivens ytuae sp. nov. isolated from deep sea sediment of Mariana Trench.</title>
        <authorList>
            <person name="Wang Z."/>
            <person name="Sun Q.-L."/>
            <person name="Xu X.-D."/>
            <person name="Tang Y.-Z."/>
            <person name="Zhang J."/>
        </authorList>
    </citation>
    <scope>NUCLEOTIDE SEQUENCE [LARGE SCALE GENOMIC DNA]</scope>
    <source>
        <strain evidence="2 3">MT2928</strain>
    </source>
</reference>
<dbReference type="Gene3D" id="1.25.40.10">
    <property type="entry name" value="Tetratricopeptide repeat domain"/>
    <property type="match status" value="1"/>
</dbReference>
<feature type="chain" id="PRO_5032978010" evidence="1">
    <location>
        <begin position="18"/>
        <end position="177"/>
    </location>
</feature>
<organism evidence="2 3">
    <name type="scientific">Pontivivens ytuae</name>
    <dbReference type="NCBI Taxonomy" id="2789856"/>
    <lineage>
        <taxon>Bacteria</taxon>
        <taxon>Pseudomonadati</taxon>
        <taxon>Pseudomonadota</taxon>
        <taxon>Alphaproteobacteria</taxon>
        <taxon>Rhodobacterales</taxon>
        <taxon>Paracoccaceae</taxon>
        <taxon>Pontivivens</taxon>
    </lineage>
</organism>